<reference evidence="2" key="1">
    <citation type="journal article" date="2016" name="Nat. Commun.">
        <title>The Gonium pectorale genome demonstrates co-option of cell cycle regulation during the evolution of multicellularity.</title>
        <authorList>
            <person name="Hanschen E.R."/>
            <person name="Marriage T.N."/>
            <person name="Ferris P.J."/>
            <person name="Hamaji T."/>
            <person name="Toyoda A."/>
            <person name="Fujiyama A."/>
            <person name="Neme R."/>
            <person name="Noguchi H."/>
            <person name="Minakuchi Y."/>
            <person name="Suzuki M."/>
            <person name="Kawai-Toyooka H."/>
            <person name="Smith D.R."/>
            <person name="Sparks H."/>
            <person name="Anderson J."/>
            <person name="Bakaric R."/>
            <person name="Luria V."/>
            <person name="Karger A."/>
            <person name="Kirschner M.W."/>
            <person name="Durand P.M."/>
            <person name="Michod R.E."/>
            <person name="Nozaki H."/>
            <person name="Olson B.J."/>
        </authorList>
    </citation>
    <scope>NUCLEOTIDE SEQUENCE [LARGE SCALE GENOMIC DNA]</scope>
    <source>
        <strain evidence="2">NIES-2863</strain>
    </source>
</reference>
<comment type="caution">
    <text evidence="1">The sequence shown here is derived from an EMBL/GenBank/DDBJ whole genome shotgun (WGS) entry which is preliminary data.</text>
</comment>
<organism evidence="1 2">
    <name type="scientific">Gonium pectorale</name>
    <name type="common">Green alga</name>
    <dbReference type="NCBI Taxonomy" id="33097"/>
    <lineage>
        <taxon>Eukaryota</taxon>
        <taxon>Viridiplantae</taxon>
        <taxon>Chlorophyta</taxon>
        <taxon>core chlorophytes</taxon>
        <taxon>Chlorophyceae</taxon>
        <taxon>CS clade</taxon>
        <taxon>Chlamydomonadales</taxon>
        <taxon>Volvocaceae</taxon>
        <taxon>Gonium</taxon>
    </lineage>
</organism>
<name>A0A150GTE3_GONPE</name>
<dbReference type="Proteomes" id="UP000075714">
    <property type="component" value="Unassembled WGS sequence"/>
</dbReference>
<dbReference type="EMBL" id="LSYV01000009">
    <property type="protein sequence ID" value="KXZ52958.1"/>
    <property type="molecule type" value="Genomic_DNA"/>
</dbReference>
<accession>A0A150GTE3</accession>
<keyword evidence="2" id="KW-1185">Reference proteome</keyword>
<evidence type="ECO:0000313" key="1">
    <source>
        <dbReference type="EMBL" id="KXZ52958.1"/>
    </source>
</evidence>
<protein>
    <submittedName>
        <fullName evidence="1">Uncharacterized protein</fullName>
    </submittedName>
</protein>
<dbReference type="AlphaFoldDB" id="A0A150GTE3"/>
<proteinExistence type="predicted"/>
<gene>
    <name evidence="1" type="ORF">GPECTOR_8g331</name>
</gene>
<sequence>MLQGFACRQVPQEGGAAEVRRISLSLRPRTLLLATQGSGPASRRLVLELSATGLPHTTLLDQEAGGGAADAGSLLEVLVRSGNRYLPARVRAQAAAEPGGGDGGGGGPKRSDQAAVRFEVQLEAEGLLPGLAQVDLRLGGRPLCALPLLLLSAGLEDLAAELATMAESAAAQDDGDELCQDSLNELLYDLGVVLSSSGRAADDMVKDLALNLLGYAQGHGLVAVAAAVRDAMEARRATAETAHEGAGVGSGSGGWAAGAAETLHPSPLTPSPALRASWRDVGRALMLSLGLVREGPAEAEAFRAAVDSWAAAQAHAV</sequence>
<evidence type="ECO:0000313" key="2">
    <source>
        <dbReference type="Proteomes" id="UP000075714"/>
    </source>
</evidence>